<reference evidence="3" key="1">
    <citation type="submission" date="2020-12" db="UniProtKB">
        <authorList>
            <consortium name="WormBaseParasite"/>
        </authorList>
    </citation>
    <scope>IDENTIFICATION</scope>
    <source>
        <strain evidence="3">MHco3</strain>
    </source>
</reference>
<evidence type="ECO:0000313" key="2">
    <source>
        <dbReference type="Proteomes" id="UP000025227"/>
    </source>
</evidence>
<dbReference type="OrthoDB" id="5857431at2759"/>
<protein>
    <submittedName>
        <fullName evidence="3">Reverse transcriptase domain-containing protein</fullName>
    </submittedName>
</protein>
<proteinExistence type="predicted"/>
<evidence type="ECO:0000313" key="3">
    <source>
        <dbReference type="WBParaSite" id="HCON_00180530-00001"/>
    </source>
</evidence>
<name>A0A7I4Z440_HAECO</name>
<evidence type="ECO:0000256" key="1">
    <source>
        <dbReference type="SAM" id="MobiDB-lite"/>
    </source>
</evidence>
<feature type="region of interest" description="Disordered" evidence="1">
    <location>
        <begin position="1"/>
        <end position="27"/>
    </location>
</feature>
<feature type="compositionally biased region" description="Basic and acidic residues" evidence="1">
    <location>
        <begin position="1"/>
        <end position="12"/>
    </location>
</feature>
<dbReference type="WBParaSite" id="HCON_00180530-00001">
    <property type="protein sequence ID" value="HCON_00180530-00001"/>
    <property type="gene ID" value="HCON_00180530"/>
</dbReference>
<keyword evidence="2" id="KW-1185">Reference proteome</keyword>
<dbReference type="Proteomes" id="UP000025227">
    <property type="component" value="Unplaced"/>
</dbReference>
<sequence length="190" mass="21964">MRSHHQHEEGFDRAIPSRPNVSAPSGEHHASYEMVRLGSESRRLLLSSLRFADDIVLVTLNIEQAERMLAEFDSAYGKIGLQMNLTNTITKTNTTTTLTIKRSLGMPLITPRNRSSGGHVMRYSYYRWERAATSWITWNDKRTPGRSPTRFFRKAPNESNSGPRIPEARTIHWITLLLLKKIDDQRDDRW</sequence>
<accession>A0A7I4Z440</accession>
<organism evidence="2 3">
    <name type="scientific">Haemonchus contortus</name>
    <name type="common">Barber pole worm</name>
    <dbReference type="NCBI Taxonomy" id="6289"/>
    <lineage>
        <taxon>Eukaryota</taxon>
        <taxon>Metazoa</taxon>
        <taxon>Ecdysozoa</taxon>
        <taxon>Nematoda</taxon>
        <taxon>Chromadorea</taxon>
        <taxon>Rhabditida</taxon>
        <taxon>Rhabditina</taxon>
        <taxon>Rhabditomorpha</taxon>
        <taxon>Strongyloidea</taxon>
        <taxon>Trichostrongylidae</taxon>
        <taxon>Haemonchus</taxon>
    </lineage>
</organism>
<dbReference type="AlphaFoldDB" id="A0A7I4Z440"/>